<evidence type="ECO:0000256" key="1">
    <source>
        <dbReference type="ARBA" id="ARBA00023002"/>
    </source>
</evidence>
<dbReference type="InterPro" id="IPR045010">
    <property type="entry name" value="MDR_fam"/>
</dbReference>
<dbReference type="CDD" id="cd05288">
    <property type="entry name" value="PGDH"/>
    <property type="match status" value="1"/>
</dbReference>
<organism evidence="4 5">
    <name type="scientific">Aspergillus keveii</name>
    <dbReference type="NCBI Taxonomy" id="714993"/>
    <lineage>
        <taxon>Eukaryota</taxon>
        <taxon>Fungi</taxon>
        <taxon>Dikarya</taxon>
        <taxon>Ascomycota</taxon>
        <taxon>Pezizomycotina</taxon>
        <taxon>Eurotiomycetes</taxon>
        <taxon>Eurotiomycetidae</taxon>
        <taxon>Eurotiales</taxon>
        <taxon>Aspergillaceae</taxon>
        <taxon>Aspergillus</taxon>
        <taxon>Aspergillus subgen. Nidulantes</taxon>
    </lineage>
</organism>
<dbReference type="InterPro" id="IPR041694">
    <property type="entry name" value="ADH_N_2"/>
</dbReference>
<dbReference type="SUPFAM" id="SSF50129">
    <property type="entry name" value="GroES-like"/>
    <property type="match status" value="1"/>
</dbReference>
<reference evidence="4 5" key="1">
    <citation type="submission" date="2024-07" db="EMBL/GenBank/DDBJ databases">
        <title>Section-level genome sequencing and comparative genomics of Aspergillus sections Usti and Cavernicolus.</title>
        <authorList>
            <consortium name="Lawrence Berkeley National Laboratory"/>
            <person name="Nybo J.L."/>
            <person name="Vesth T.C."/>
            <person name="Theobald S."/>
            <person name="Frisvad J.C."/>
            <person name="Larsen T.O."/>
            <person name="Kjaerboelling I."/>
            <person name="Rothschild-Mancinelli K."/>
            <person name="Lyhne E.K."/>
            <person name="Kogle M.E."/>
            <person name="Barry K."/>
            <person name="Clum A."/>
            <person name="Na H."/>
            <person name="Ledsgaard L."/>
            <person name="Lin J."/>
            <person name="Lipzen A."/>
            <person name="Kuo A."/>
            <person name="Riley R."/>
            <person name="Mondo S."/>
            <person name="Labutti K."/>
            <person name="Haridas S."/>
            <person name="Pangalinan J."/>
            <person name="Salamov A.A."/>
            <person name="Simmons B.A."/>
            <person name="Magnuson J.K."/>
            <person name="Chen J."/>
            <person name="Drula E."/>
            <person name="Henrissat B."/>
            <person name="Wiebenga A."/>
            <person name="Lubbers R.J."/>
            <person name="Gomes A.C."/>
            <person name="Makela M.R."/>
            <person name="Stajich J."/>
            <person name="Grigoriev I.V."/>
            <person name="Mortensen U.H."/>
            <person name="De Vries R.P."/>
            <person name="Baker S.E."/>
            <person name="Andersen M.R."/>
        </authorList>
    </citation>
    <scope>NUCLEOTIDE SEQUENCE [LARGE SCALE GENOMIC DNA]</scope>
    <source>
        <strain evidence="4 5">CBS 209.92</strain>
    </source>
</reference>
<sequence>MARNRGLYFAEVPTGVPVAGQHLRIKEEVFNLSAPPPTGGFTGQTLYASFDPYLRHLLVAPDKSRDGFTALPVGSIIPNTVLLRVLKSDTSSFKHGDVVVGFASIQEYNAIDSSQLGGFAKVHNPLNLDVIVFLGALAGEVLFVSAASGAVGQMVGQLAKRERLRVIGSAGTYEKTRILRDVFQFDGAFNYRTADPGVELRRFAPEGIDIYYDNSGGRQLEAAISCLRDHGRIIACGYASQYNVPEDQQYGIRNTGQIIGKRLTWRGLSVFDENMGGKYREEHQANVALWIGDQSLKVVMSETRGIANAARGLVELFEGRNVGKAVLSFDVVD</sequence>
<proteinExistence type="predicted"/>
<dbReference type="InterPro" id="IPR011032">
    <property type="entry name" value="GroES-like_sf"/>
</dbReference>
<keyword evidence="1" id="KW-0560">Oxidoreductase</keyword>
<dbReference type="SUPFAM" id="SSF51735">
    <property type="entry name" value="NAD(P)-binding Rossmann-fold domains"/>
    <property type="match status" value="1"/>
</dbReference>
<dbReference type="EMBL" id="JBFTWV010000206">
    <property type="protein sequence ID" value="KAL2783890.1"/>
    <property type="molecule type" value="Genomic_DNA"/>
</dbReference>
<evidence type="ECO:0000313" key="5">
    <source>
        <dbReference type="Proteomes" id="UP001610563"/>
    </source>
</evidence>
<dbReference type="Proteomes" id="UP001610563">
    <property type="component" value="Unassembled WGS sequence"/>
</dbReference>
<comment type="caution">
    <text evidence="4">The sequence shown here is derived from an EMBL/GenBank/DDBJ whole genome shotgun (WGS) entry which is preliminary data.</text>
</comment>
<dbReference type="Gene3D" id="3.90.180.10">
    <property type="entry name" value="Medium-chain alcohol dehydrogenases, catalytic domain"/>
    <property type="match status" value="1"/>
</dbReference>
<keyword evidence="5" id="KW-1185">Reference proteome</keyword>
<dbReference type="Pfam" id="PF00107">
    <property type="entry name" value="ADH_zinc_N"/>
    <property type="match status" value="1"/>
</dbReference>
<dbReference type="InterPro" id="IPR036291">
    <property type="entry name" value="NAD(P)-bd_dom_sf"/>
</dbReference>
<dbReference type="PANTHER" id="PTHR43205:SF7">
    <property type="entry name" value="PROSTAGLANDIN REDUCTASE 1"/>
    <property type="match status" value="1"/>
</dbReference>
<protein>
    <submittedName>
        <fullName evidence="4">NAD(P)-binding protein</fullName>
    </submittedName>
</protein>
<evidence type="ECO:0000259" key="2">
    <source>
        <dbReference type="Pfam" id="PF00107"/>
    </source>
</evidence>
<evidence type="ECO:0000259" key="3">
    <source>
        <dbReference type="Pfam" id="PF16884"/>
    </source>
</evidence>
<dbReference type="PANTHER" id="PTHR43205">
    <property type="entry name" value="PROSTAGLANDIN REDUCTASE"/>
    <property type="match status" value="1"/>
</dbReference>
<evidence type="ECO:0000313" key="4">
    <source>
        <dbReference type="EMBL" id="KAL2783890.1"/>
    </source>
</evidence>
<feature type="domain" description="Alcohol dehydrogenase-like C-terminal" evidence="2">
    <location>
        <begin position="150"/>
        <end position="272"/>
    </location>
</feature>
<gene>
    <name evidence="4" type="ORF">BJX66DRAFT_330366</name>
</gene>
<accession>A0ABR4FKY3</accession>
<feature type="domain" description="Oxidoreductase N-terminal" evidence="3">
    <location>
        <begin position="8"/>
        <end position="116"/>
    </location>
</feature>
<name>A0ABR4FKY3_9EURO</name>
<dbReference type="InterPro" id="IPR013149">
    <property type="entry name" value="ADH-like_C"/>
</dbReference>
<dbReference type="Pfam" id="PF16884">
    <property type="entry name" value="ADH_N_2"/>
    <property type="match status" value="1"/>
</dbReference>
<dbReference type="Gene3D" id="3.40.50.720">
    <property type="entry name" value="NAD(P)-binding Rossmann-like Domain"/>
    <property type="match status" value="1"/>
</dbReference>